<evidence type="ECO:0000313" key="1">
    <source>
        <dbReference type="EMBL" id="UTO28677.1"/>
    </source>
</evidence>
<accession>A0ABY5ETV1</accession>
<keyword evidence="1" id="KW-0067">ATP-binding</keyword>
<reference evidence="1" key="1">
    <citation type="submission" date="2022-07" db="EMBL/GenBank/DDBJ databases">
        <title>First report of Bartonella spp. in marsupials in Brazil, with a description of Bartonella harrusi sp. nov. and new proposal for taxonomic reclassification of species of the genus Bartonella.</title>
        <authorList>
            <person name="Amaral R.B."/>
        </authorList>
    </citation>
    <scope>NUCLEOTIDE SEQUENCE</scope>
    <source>
        <strain evidence="1">117A</strain>
    </source>
</reference>
<organism evidence="1 2">
    <name type="scientific">Bartonella harrusi</name>
    <dbReference type="NCBI Taxonomy" id="2961895"/>
    <lineage>
        <taxon>Bacteria</taxon>
        <taxon>Pseudomonadati</taxon>
        <taxon>Pseudomonadota</taxon>
        <taxon>Alphaproteobacteria</taxon>
        <taxon>Hyphomicrobiales</taxon>
        <taxon>Bartonellaceae</taxon>
        <taxon>Bartonella</taxon>
    </lineage>
</organism>
<name>A0ABY5ETV1_9HYPH</name>
<dbReference type="Proteomes" id="UP001059475">
    <property type="component" value="Chromosome"/>
</dbReference>
<protein>
    <submittedName>
        <fullName evidence="1">ATP-binding protein</fullName>
    </submittedName>
</protein>
<keyword evidence="2" id="KW-1185">Reference proteome</keyword>
<dbReference type="SUPFAM" id="SSF55874">
    <property type="entry name" value="ATPase domain of HSP90 chaperone/DNA topoisomerase II/histidine kinase"/>
    <property type="match status" value="1"/>
</dbReference>
<sequence length="680" mass="78287">MRTNFSGRVRNTSLPSTHALMPLFEAVVNSIHSIEDIGNDFSSSRITVSIIRSDQALLPLEKDTEKPKEIVGFKITDNGIGFDDHNLQSFETLDSDNKREKGCRGVGRLLWLKAFDDIKIKSVYEIDKRLKGREFSFDADKGIKALRNFQDDCAKRETVVELKGLKKNYKNHIPKTLKSISKALLEHFLWYFARTGSCPSITIEDGSEKISLNKLYEECKLEAIFNEEIEIEDHNFSIMHIKFRNLSVAKQTLSFCAANRVIKEEAISKKIPGMPSKLQDDIGEFIYSCYVSSLFLDERVRSERTSFDIEENTEGFFEEIEISFNMIRNAIVDRIQKYLAKELENNIRDSKERVEKFTHKVPRYRPLLKYLTDNDYMISSTKDNKGVELYLHECFARIENEILEEGHNVLAVQQGEDSNNYKARINKYVNAVGDLKKSDLANYLFHRKTIIELLKESLNCISIGDKKRYVTEEVIHELIVPMKCDSGSVAMNNCNLWLIDEKLAFHDYLASDLPLNSVPFTGSKDKDRPDVCSLEVYDKPLLVSEKKGDSIPSTLASLTIVEIKRPMRDDAKADTKTDPIDQVFTYLEKIREGQVQTPEGRPINLDGEVPGYCYVICDLTEKVKKCCKRWNLTKTGDHMGYFGYHNEYKSYIEVVSFDKLIAYAEKRQQRFFEVLGMPLQ</sequence>
<dbReference type="RefSeq" id="WP_254770576.1">
    <property type="nucleotide sequence ID" value="NZ_CP101114.1"/>
</dbReference>
<dbReference type="EMBL" id="CP101114">
    <property type="protein sequence ID" value="UTO28677.1"/>
    <property type="molecule type" value="Genomic_DNA"/>
</dbReference>
<dbReference type="GO" id="GO:0005524">
    <property type="term" value="F:ATP binding"/>
    <property type="evidence" value="ECO:0007669"/>
    <property type="project" value="UniProtKB-KW"/>
</dbReference>
<evidence type="ECO:0000313" key="2">
    <source>
        <dbReference type="Proteomes" id="UP001059475"/>
    </source>
</evidence>
<dbReference type="Gene3D" id="3.30.565.10">
    <property type="entry name" value="Histidine kinase-like ATPase, C-terminal domain"/>
    <property type="match status" value="1"/>
</dbReference>
<keyword evidence="1" id="KW-0547">Nucleotide-binding</keyword>
<dbReference type="InterPro" id="IPR036890">
    <property type="entry name" value="HATPase_C_sf"/>
</dbReference>
<proteinExistence type="predicted"/>
<gene>
    <name evidence="1" type="ORF">NMK50_01235</name>
</gene>